<dbReference type="EMBL" id="KP276259">
    <property type="protein sequence ID" value="AKE31561.1"/>
    <property type="molecule type" value="mRNA"/>
</dbReference>
<dbReference type="Gene3D" id="4.10.410.10">
    <property type="entry name" value="Pancreatic trypsin inhibitor Kunitz domain"/>
    <property type="match status" value="3"/>
</dbReference>
<evidence type="ECO:0000313" key="4">
    <source>
        <dbReference type="EMBL" id="AKE31561.1"/>
    </source>
</evidence>
<evidence type="ECO:0000256" key="1">
    <source>
        <dbReference type="ARBA" id="ARBA00023157"/>
    </source>
</evidence>
<feature type="domain" description="BPTI/Kunitz inhibitor" evidence="3">
    <location>
        <begin position="120"/>
        <end position="173"/>
    </location>
</feature>
<dbReference type="SUPFAM" id="SSF57362">
    <property type="entry name" value="BPTI-like"/>
    <property type="match status" value="3"/>
</dbReference>
<name>A0A0F6QLV8_PINIB</name>
<accession>A0A0F6QLV8</accession>
<evidence type="ECO:0000259" key="3">
    <source>
        <dbReference type="PROSITE" id="PS50279"/>
    </source>
</evidence>
<dbReference type="CDD" id="cd00109">
    <property type="entry name" value="Kunitz-type"/>
    <property type="match status" value="2"/>
</dbReference>
<dbReference type="PANTHER" id="PTHR10083">
    <property type="entry name" value="KUNITZ-TYPE PROTEASE INHIBITOR-RELATED"/>
    <property type="match status" value="1"/>
</dbReference>
<proteinExistence type="evidence at transcript level"/>
<dbReference type="GO" id="GO:0004867">
    <property type="term" value="F:serine-type endopeptidase inhibitor activity"/>
    <property type="evidence" value="ECO:0007669"/>
    <property type="project" value="InterPro"/>
</dbReference>
<dbReference type="GO" id="GO:0005615">
    <property type="term" value="C:extracellular space"/>
    <property type="evidence" value="ECO:0007669"/>
    <property type="project" value="TreeGrafter"/>
</dbReference>
<dbReference type="InterPro" id="IPR020901">
    <property type="entry name" value="Prtase_inh_Kunz-CS"/>
</dbReference>
<sequence length="235" mass="27412">MKWICMYVCFLCILTAVFAQFDLFKWFNYDTMPEVCYYPLRKGYSTVGNRVGFTKWWFNSTSGECEYFQYYGRGGNRNRFNNPIQCMRTCGCRQQNDPGQCADPNEPTVKRYYYNPMLGCLAYMQPGQSRGNRLPSHRFFFNSTSGNCEPFVYYGRGGNRNNFRDVFKCMKACGCKQQRDGGVPCNPPGQPVIRYYYDSLMKICNTFQHTGCGGNSNHFKDWNDCFFTCGNGFEW</sequence>
<keyword evidence="1" id="KW-1015">Disulfide bond</keyword>
<dbReference type="InterPro" id="IPR050098">
    <property type="entry name" value="TFPI/VKTCI-like"/>
</dbReference>
<keyword evidence="2" id="KW-0732">Signal</keyword>
<dbReference type="InterPro" id="IPR036880">
    <property type="entry name" value="Kunitz_BPTI_sf"/>
</dbReference>
<dbReference type="PROSITE" id="PS00280">
    <property type="entry name" value="BPTI_KUNITZ_1"/>
    <property type="match status" value="1"/>
</dbReference>
<dbReference type="SMART" id="SM00131">
    <property type="entry name" value="KU"/>
    <property type="match status" value="3"/>
</dbReference>
<reference evidence="4" key="1">
    <citation type="submission" date="2014-12" db="EMBL/GenBank/DDBJ databases">
        <title>Genome and transcriptome analysis of Pinctada martensii calcifying mantle and shell: focus on biomineralization.</title>
        <authorList>
            <person name="Dong B."/>
            <person name="Huang R."/>
            <person name="Du X."/>
        </authorList>
    </citation>
    <scope>NUCLEOTIDE SEQUENCE</scope>
    <source>
        <tissue evidence="4">Nacreous layer of shell</tissue>
    </source>
</reference>
<dbReference type="InterPro" id="IPR002223">
    <property type="entry name" value="Kunitz_BPTI"/>
</dbReference>
<dbReference type="Pfam" id="PF00014">
    <property type="entry name" value="Kunitz_BPTI"/>
    <property type="match status" value="3"/>
</dbReference>
<dbReference type="AlphaFoldDB" id="A0A0F6QLV8"/>
<feature type="domain" description="BPTI/Kunitz inhibitor" evidence="3">
    <location>
        <begin position="36"/>
        <end position="90"/>
    </location>
</feature>
<feature type="chain" id="PRO_5002508699" evidence="2">
    <location>
        <begin position="20"/>
        <end position="235"/>
    </location>
</feature>
<dbReference type="PANTHER" id="PTHR10083:SF374">
    <property type="entry name" value="BPTI_KUNITZ INHIBITOR DOMAIN-CONTAINING PROTEIN"/>
    <property type="match status" value="1"/>
</dbReference>
<organism evidence="4">
    <name type="scientific">Pinctada imbricata</name>
    <name type="common">Atlantic pearl-oyster</name>
    <name type="synonym">Pinctada martensii</name>
    <dbReference type="NCBI Taxonomy" id="66713"/>
    <lineage>
        <taxon>Eukaryota</taxon>
        <taxon>Metazoa</taxon>
        <taxon>Spiralia</taxon>
        <taxon>Lophotrochozoa</taxon>
        <taxon>Mollusca</taxon>
        <taxon>Bivalvia</taxon>
        <taxon>Autobranchia</taxon>
        <taxon>Pteriomorphia</taxon>
        <taxon>Pterioida</taxon>
        <taxon>Pterioidea</taxon>
        <taxon>Pteriidae</taxon>
        <taxon>Pinctada</taxon>
    </lineage>
</organism>
<protein>
    <submittedName>
        <fullName evidence="4">Nacreserine protease inhibitor 3</fullName>
    </submittedName>
</protein>
<evidence type="ECO:0000256" key="2">
    <source>
        <dbReference type="SAM" id="SignalP"/>
    </source>
</evidence>
<feature type="domain" description="BPTI/Kunitz inhibitor" evidence="3">
    <location>
        <begin position="175"/>
        <end position="229"/>
    </location>
</feature>
<dbReference type="PROSITE" id="PS50279">
    <property type="entry name" value="BPTI_KUNITZ_2"/>
    <property type="match status" value="3"/>
</dbReference>
<feature type="signal peptide" evidence="2">
    <location>
        <begin position="1"/>
        <end position="19"/>
    </location>
</feature>